<evidence type="ECO:0000313" key="4">
    <source>
        <dbReference type="Proteomes" id="UP000315252"/>
    </source>
</evidence>
<dbReference type="PANTHER" id="PTHR34322">
    <property type="entry name" value="TRANSPOSASE, Y1_TNP DOMAIN-CONTAINING"/>
    <property type="match status" value="1"/>
</dbReference>
<feature type="compositionally biased region" description="Basic residues" evidence="1">
    <location>
        <begin position="205"/>
        <end position="220"/>
    </location>
</feature>
<dbReference type="GO" id="GO:0003677">
    <property type="term" value="F:DNA binding"/>
    <property type="evidence" value="ECO:0007669"/>
    <property type="project" value="InterPro"/>
</dbReference>
<evidence type="ECO:0000313" key="3">
    <source>
        <dbReference type="EMBL" id="TQV74348.1"/>
    </source>
</evidence>
<gene>
    <name evidence="3" type="ORF">FKG95_23985</name>
</gene>
<organism evidence="3 4">
    <name type="scientific">Denitrobaculum tricleocarpae</name>
    <dbReference type="NCBI Taxonomy" id="2591009"/>
    <lineage>
        <taxon>Bacteria</taxon>
        <taxon>Pseudomonadati</taxon>
        <taxon>Pseudomonadota</taxon>
        <taxon>Alphaproteobacteria</taxon>
        <taxon>Rhodospirillales</taxon>
        <taxon>Rhodospirillaceae</taxon>
        <taxon>Denitrobaculum</taxon>
    </lineage>
</organism>
<dbReference type="SMART" id="SM01321">
    <property type="entry name" value="Y1_Tnp"/>
    <property type="match status" value="1"/>
</dbReference>
<dbReference type="OrthoDB" id="9794403at2"/>
<dbReference type="Pfam" id="PF01797">
    <property type="entry name" value="Y1_Tnp"/>
    <property type="match status" value="1"/>
</dbReference>
<dbReference type="SUPFAM" id="SSF143422">
    <property type="entry name" value="Transposase IS200-like"/>
    <property type="match status" value="1"/>
</dbReference>
<dbReference type="InterPro" id="IPR036515">
    <property type="entry name" value="Transposase_17_sf"/>
</dbReference>
<dbReference type="RefSeq" id="WP_142898978.1">
    <property type="nucleotide sequence ID" value="NZ_ML660061.1"/>
</dbReference>
<protein>
    <submittedName>
        <fullName evidence="3">Transposase</fullName>
    </submittedName>
</protein>
<comment type="caution">
    <text evidence="3">The sequence shown here is derived from an EMBL/GenBank/DDBJ whole genome shotgun (WGS) entry which is preliminary data.</text>
</comment>
<dbReference type="AlphaFoldDB" id="A0A545TAW2"/>
<dbReference type="GO" id="GO:0004803">
    <property type="term" value="F:transposase activity"/>
    <property type="evidence" value="ECO:0007669"/>
    <property type="project" value="InterPro"/>
</dbReference>
<sequence>MARLARVVAPGMPHLVTQRGNRGQDVFFGKQDYADYCELLAEGCNAAKTKVWAYCLLPTHVHLILVPSNPDGLRAALGEAHRRYTWHVNQREGWRGYLWQGRFASFPMDEDHLLACARYVETAPVREGLVRRARDWKWSSLRAHLAGQDDDVVKVDPLITRVSEPGENAWRDFMRQGLYQDELDVIEAAERTGRPLGSDRFTKRLEKRLKRPLMRQKPGPKPKQPGD</sequence>
<evidence type="ECO:0000259" key="2">
    <source>
        <dbReference type="SMART" id="SM01321"/>
    </source>
</evidence>
<name>A0A545TAW2_9PROT</name>
<feature type="domain" description="Transposase IS200-like" evidence="2">
    <location>
        <begin position="9"/>
        <end position="123"/>
    </location>
</feature>
<evidence type="ECO:0000256" key="1">
    <source>
        <dbReference type="SAM" id="MobiDB-lite"/>
    </source>
</evidence>
<reference evidence="3 4" key="1">
    <citation type="submission" date="2019-06" db="EMBL/GenBank/DDBJ databases">
        <title>Whole genome sequence for Rhodospirillaceae sp. R148.</title>
        <authorList>
            <person name="Wang G."/>
        </authorList>
    </citation>
    <scope>NUCLEOTIDE SEQUENCE [LARGE SCALE GENOMIC DNA]</scope>
    <source>
        <strain evidence="3 4">R148</strain>
    </source>
</reference>
<dbReference type="Proteomes" id="UP000315252">
    <property type="component" value="Unassembled WGS sequence"/>
</dbReference>
<proteinExistence type="predicted"/>
<keyword evidence="4" id="KW-1185">Reference proteome</keyword>
<dbReference type="EMBL" id="VHSH01000010">
    <property type="protein sequence ID" value="TQV74348.1"/>
    <property type="molecule type" value="Genomic_DNA"/>
</dbReference>
<accession>A0A545TAW2</accession>
<dbReference type="InterPro" id="IPR002686">
    <property type="entry name" value="Transposase_17"/>
</dbReference>
<dbReference type="Gene3D" id="3.30.70.1290">
    <property type="entry name" value="Transposase IS200-like"/>
    <property type="match status" value="1"/>
</dbReference>
<dbReference type="GO" id="GO:0006313">
    <property type="term" value="P:DNA transposition"/>
    <property type="evidence" value="ECO:0007669"/>
    <property type="project" value="InterPro"/>
</dbReference>
<feature type="region of interest" description="Disordered" evidence="1">
    <location>
        <begin position="194"/>
        <end position="227"/>
    </location>
</feature>
<dbReference type="PANTHER" id="PTHR34322:SF2">
    <property type="entry name" value="TRANSPOSASE IS200-LIKE DOMAIN-CONTAINING PROTEIN"/>
    <property type="match status" value="1"/>
</dbReference>